<protein>
    <submittedName>
        <fullName evidence="1">Uncharacterized protein</fullName>
    </submittedName>
</protein>
<accession>A0A8J3FRT5</accession>
<dbReference type="Proteomes" id="UP000656042">
    <property type="component" value="Unassembled WGS sequence"/>
</dbReference>
<comment type="caution">
    <text evidence="1">The sequence shown here is derived from an EMBL/GenBank/DDBJ whole genome shotgun (WGS) entry which is preliminary data.</text>
</comment>
<gene>
    <name evidence="1" type="ORF">GCM10012284_61890</name>
</gene>
<name>A0A8J3FRT5_9ACTN</name>
<evidence type="ECO:0000313" key="1">
    <source>
        <dbReference type="EMBL" id="GGL18942.1"/>
    </source>
</evidence>
<dbReference type="RefSeq" id="WP_189082880.1">
    <property type="nucleotide sequence ID" value="NZ_BMMX01000064.1"/>
</dbReference>
<reference evidence="1" key="1">
    <citation type="journal article" date="2014" name="Int. J. Syst. Evol. Microbiol.">
        <title>Complete genome sequence of Corynebacterium casei LMG S-19264T (=DSM 44701T), isolated from a smear-ripened cheese.</title>
        <authorList>
            <consortium name="US DOE Joint Genome Institute (JGI-PGF)"/>
            <person name="Walter F."/>
            <person name="Albersmeier A."/>
            <person name="Kalinowski J."/>
            <person name="Ruckert C."/>
        </authorList>
    </citation>
    <scope>NUCLEOTIDE SEQUENCE</scope>
    <source>
        <strain evidence="1">CGMCC 4.7299</strain>
    </source>
</reference>
<dbReference type="AlphaFoldDB" id="A0A8J3FRT5"/>
<proteinExistence type="predicted"/>
<evidence type="ECO:0000313" key="2">
    <source>
        <dbReference type="Proteomes" id="UP000656042"/>
    </source>
</evidence>
<sequence>MDEPIDFLRQPGEPDSSVSNGFANPLDLFNYASPSAWINTAIVELTGFDAFGYFTEWVSGDWAAMWKFGDAMANLADCM</sequence>
<dbReference type="EMBL" id="BMMX01000064">
    <property type="protein sequence ID" value="GGL18942.1"/>
    <property type="molecule type" value="Genomic_DNA"/>
</dbReference>
<organism evidence="1 2">
    <name type="scientific">Mangrovihabitans endophyticus</name>
    <dbReference type="NCBI Taxonomy" id="1751298"/>
    <lineage>
        <taxon>Bacteria</taxon>
        <taxon>Bacillati</taxon>
        <taxon>Actinomycetota</taxon>
        <taxon>Actinomycetes</taxon>
        <taxon>Micromonosporales</taxon>
        <taxon>Micromonosporaceae</taxon>
        <taxon>Mangrovihabitans</taxon>
    </lineage>
</organism>
<reference evidence="1" key="2">
    <citation type="submission" date="2020-09" db="EMBL/GenBank/DDBJ databases">
        <authorList>
            <person name="Sun Q."/>
            <person name="Zhou Y."/>
        </authorList>
    </citation>
    <scope>NUCLEOTIDE SEQUENCE</scope>
    <source>
        <strain evidence="1">CGMCC 4.7299</strain>
    </source>
</reference>
<keyword evidence="2" id="KW-1185">Reference proteome</keyword>